<evidence type="ECO:0000313" key="1">
    <source>
        <dbReference type="EMBL" id="CAI9265865.1"/>
    </source>
</evidence>
<dbReference type="GO" id="GO:0003714">
    <property type="term" value="F:transcription corepressor activity"/>
    <property type="evidence" value="ECO:0007669"/>
    <property type="project" value="InterPro"/>
</dbReference>
<dbReference type="GO" id="GO:0006357">
    <property type="term" value="P:regulation of transcription by RNA polymerase II"/>
    <property type="evidence" value="ECO:0007669"/>
    <property type="project" value="TreeGrafter"/>
</dbReference>
<proteinExistence type="predicted"/>
<keyword evidence="2" id="KW-1185">Reference proteome</keyword>
<dbReference type="EMBL" id="OX465086">
    <property type="protein sequence ID" value="CAI9265865.1"/>
    <property type="molecule type" value="Genomic_DNA"/>
</dbReference>
<dbReference type="Proteomes" id="UP001177003">
    <property type="component" value="Chromosome 0"/>
</dbReference>
<organism evidence="1 2">
    <name type="scientific">Lactuca saligna</name>
    <name type="common">Willowleaf lettuce</name>
    <dbReference type="NCBI Taxonomy" id="75948"/>
    <lineage>
        <taxon>Eukaryota</taxon>
        <taxon>Viridiplantae</taxon>
        <taxon>Streptophyta</taxon>
        <taxon>Embryophyta</taxon>
        <taxon>Tracheophyta</taxon>
        <taxon>Spermatophyta</taxon>
        <taxon>Magnoliopsida</taxon>
        <taxon>eudicotyledons</taxon>
        <taxon>Gunneridae</taxon>
        <taxon>Pentapetalae</taxon>
        <taxon>asterids</taxon>
        <taxon>campanulids</taxon>
        <taxon>Asterales</taxon>
        <taxon>Asteraceae</taxon>
        <taxon>Cichorioideae</taxon>
        <taxon>Cichorieae</taxon>
        <taxon>Lactucinae</taxon>
        <taxon>Lactuca</taxon>
    </lineage>
</organism>
<dbReference type="PANTHER" id="PTHR46309">
    <property type="entry name" value="PHD FINGER PROTEIN 12"/>
    <property type="match status" value="1"/>
</dbReference>
<dbReference type="InterPro" id="IPR042163">
    <property type="entry name" value="PHF12"/>
</dbReference>
<evidence type="ECO:0000313" key="2">
    <source>
        <dbReference type="Proteomes" id="UP001177003"/>
    </source>
</evidence>
<sequence length="151" mass="16710">MIRVDLRYAKASTPPADNLHSLLLLFSINPNPPPPLPNLPQLTSDLGSSLTVGELGLTSPHQILQRLLKFTSPSHLQKLLGVNHEVGSRFSWSLIHRSDLPPDASSMELSRRVECNSKLAVALSVNDEFFVPSLDRRSGINLPCYFLYPLS</sequence>
<protein>
    <submittedName>
        <fullName evidence="1">Uncharacterized protein</fullName>
    </submittedName>
</protein>
<reference evidence="1" key="1">
    <citation type="submission" date="2023-04" db="EMBL/GenBank/DDBJ databases">
        <authorList>
            <person name="Vijverberg K."/>
            <person name="Xiong W."/>
            <person name="Schranz E."/>
        </authorList>
    </citation>
    <scope>NUCLEOTIDE SEQUENCE</scope>
</reference>
<dbReference type="AlphaFoldDB" id="A0AA35V6R5"/>
<name>A0AA35V6R5_LACSI</name>
<dbReference type="GO" id="GO:0005634">
    <property type="term" value="C:nucleus"/>
    <property type="evidence" value="ECO:0007669"/>
    <property type="project" value="TreeGrafter"/>
</dbReference>
<accession>A0AA35V6R5</accession>
<gene>
    <name evidence="1" type="ORF">LSALG_LOCUS6447</name>
</gene>
<dbReference type="PANTHER" id="PTHR46309:SF1">
    <property type="entry name" value="PHD FINGER PROTEIN 12"/>
    <property type="match status" value="1"/>
</dbReference>